<evidence type="ECO:0000256" key="1">
    <source>
        <dbReference type="SAM" id="MobiDB-lite"/>
    </source>
</evidence>
<dbReference type="EMBL" id="JAWQEG010005166">
    <property type="protein sequence ID" value="KAK3858928.1"/>
    <property type="molecule type" value="Genomic_DNA"/>
</dbReference>
<protein>
    <submittedName>
        <fullName evidence="2">Uncharacterized protein</fullName>
    </submittedName>
</protein>
<organism evidence="2 3">
    <name type="scientific">Petrolisthes cinctipes</name>
    <name type="common">Flat porcelain crab</name>
    <dbReference type="NCBI Taxonomy" id="88211"/>
    <lineage>
        <taxon>Eukaryota</taxon>
        <taxon>Metazoa</taxon>
        <taxon>Ecdysozoa</taxon>
        <taxon>Arthropoda</taxon>
        <taxon>Crustacea</taxon>
        <taxon>Multicrustacea</taxon>
        <taxon>Malacostraca</taxon>
        <taxon>Eumalacostraca</taxon>
        <taxon>Eucarida</taxon>
        <taxon>Decapoda</taxon>
        <taxon>Pleocyemata</taxon>
        <taxon>Anomura</taxon>
        <taxon>Galatheoidea</taxon>
        <taxon>Porcellanidae</taxon>
        <taxon>Petrolisthes</taxon>
    </lineage>
</organism>
<reference evidence="2" key="1">
    <citation type="submission" date="2023-10" db="EMBL/GenBank/DDBJ databases">
        <title>Genome assemblies of two species of porcelain crab, Petrolisthes cinctipes and Petrolisthes manimaculis (Anomura: Porcellanidae).</title>
        <authorList>
            <person name="Angst P."/>
        </authorList>
    </citation>
    <scope>NUCLEOTIDE SEQUENCE</scope>
    <source>
        <strain evidence="2">PB745_01</strain>
        <tissue evidence="2">Gill</tissue>
    </source>
</reference>
<feature type="non-terminal residue" evidence="2">
    <location>
        <position position="1"/>
    </location>
</feature>
<name>A0AAE1EP62_PETCI</name>
<dbReference type="AlphaFoldDB" id="A0AAE1EP62"/>
<proteinExistence type="predicted"/>
<evidence type="ECO:0000313" key="3">
    <source>
        <dbReference type="Proteomes" id="UP001286313"/>
    </source>
</evidence>
<accession>A0AAE1EP62</accession>
<evidence type="ECO:0000313" key="2">
    <source>
        <dbReference type="EMBL" id="KAK3858928.1"/>
    </source>
</evidence>
<feature type="region of interest" description="Disordered" evidence="1">
    <location>
        <begin position="97"/>
        <end position="126"/>
    </location>
</feature>
<sequence length="126" mass="13942">NNTSRRAKTYEKAWDNVLVVGGACLESRGAAWWQWWPSSNSGTRLSYNRSPVCVALQLEESGVGAVVGGVGVKAAALFLARERHINPQYLEWAVQRGRGRGRGEEEDEEEEDCSQLFPGCGEEKND</sequence>
<comment type="caution">
    <text evidence="2">The sequence shown here is derived from an EMBL/GenBank/DDBJ whole genome shotgun (WGS) entry which is preliminary data.</text>
</comment>
<feature type="compositionally biased region" description="Acidic residues" evidence="1">
    <location>
        <begin position="104"/>
        <end position="113"/>
    </location>
</feature>
<gene>
    <name evidence="2" type="ORF">Pcinc_034903</name>
</gene>
<dbReference type="Proteomes" id="UP001286313">
    <property type="component" value="Unassembled WGS sequence"/>
</dbReference>
<keyword evidence="3" id="KW-1185">Reference proteome</keyword>